<dbReference type="Proteomes" id="UP000799324">
    <property type="component" value="Unassembled WGS sequence"/>
</dbReference>
<dbReference type="InterPro" id="IPR018392">
    <property type="entry name" value="LysM"/>
</dbReference>
<feature type="signal peptide" evidence="2">
    <location>
        <begin position="1"/>
        <end position="20"/>
    </location>
</feature>
<proteinExistence type="predicted"/>
<accession>A0A6A6TPC8</accession>
<sequence length="337" mass="34613">MVATTSLLFAASSILSLAFAAPIRRAPRSLVERNAYHVYGGDGSTGEGWPAQSSWLSFEDLWTANKPIIQVSCSQFSTANPTDDEVQSIHDALVSVSSSAGIPSAFLLAIMMQESKGCPRVPTTTYSNTNPGLFQSFNGKGSCNTGGTITNPCPPAMITTMVSEGAGLGLAFGLTQAITQSNVNDVSKYYKGARIYNSGSIGPGGNLGSGVATHCYATDIANRLTGWASGSSSCQETTIASVGGSSTTTTDNSNSSTDNSQTNNNTNTNTNTTPATNSPTAPKAAGASGSCKSWYTVKAGDTCESTGVSLSKLIELNTSLDANCSNLWAGSAYCTAA</sequence>
<name>A0A6A6TPC8_9PLEO</name>
<dbReference type="Gene3D" id="3.10.350.10">
    <property type="entry name" value="LysM domain"/>
    <property type="match status" value="1"/>
</dbReference>
<evidence type="ECO:0008006" key="5">
    <source>
        <dbReference type="Google" id="ProtNLM"/>
    </source>
</evidence>
<feature type="chain" id="PRO_5025677239" description="Carbohydrate-binding module family 50 protein" evidence="2">
    <location>
        <begin position="21"/>
        <end position="337"/>
    </location>
</feature>
<keyword evidence="2" id="KW-0732">Signal</keyword>
<feature type="compositionally biased region" description="Low complexity" evidence="1">
    <location>
        <begin position="245"/>
        <end position="281"/>
    </location>
</feature>
<gene>
    <name evidence="3" type="ORF">K491DRAFT_753480</name>
</gene>
<evidence type="ECO:0000256" key="2">
    <source>
        <dbReference type="SAM" id="SignalP"/>
    </source>
</evidence>
<evidence type="ECO:0000313" key="3">
    <source>
        <dbReference type="EMBL" id="KAF2661919.1"/>
    </source>
</evidence>
<dbReference type="OrthoDB" id="1193027at2759"/>
<dbReference type="CDD" id="cd00118">
    <property type="entry name" value="LysM"/>
    <property type="match status" value="1"/>
</dbReference>
<reference evidence="3" key="1">
    <citation type="journal article" date="2020" name="Stud. Mycol.">
        <title>101 Dothideomycetes genomes: a test case for predicting lifestyles and emergence of pathogens.</title>
        <authorList>
            <person name="Haridas S."/>
            <person name="Albert R."/>
            <person name="Binder M."/>
            <person name="Bloem J."/>
            <person name="Labutti K."/>
            <person name="Salamov A."/>
            <person name="Andreopoulos B."/>
            <person name="Baker S."/>
            <person name="Barry K."/>
            <person name="Bills G."/>
            <person name="Bluhm B."/>
            <person name="Cannon C."/>
            <person name="Castanera R."/>
            <person name="Culley D."/>
            <person name="Daum C."/>
            <person name="Ezra D."/>
            <person name="Gonzalez J."/>
            <person name="Henrissat B."/>
            <person name="Kuo A."/>
            <person name="Liang C."/>
            <person name="Lipzen A."/>
            <person name="Lutzoni F."/>
            <person name="Magnuson J."/>
            <person name="Mondo S."/>
            <person name="Nolan M."/>
            <person name="Ohm R."/>
            <person name="Pangilinan J."/>
            <person name="Park H.-J."/>
            <person name="Ramirez L."/>
            <person name="Alfaro M."/>
            <person name="Sun H."/>
            <person name="Tritt A."/>
            <person name="Yoshinaga Y."/>
            <person name="Zwiers L.-H."/>
            <person name="Turgeon B."/>
            <person name="Goodwin S."/>
            <person name="Spatafora J."/>
            <person name="Crous P."/>
            <person name="Grigoriev I."/>
        </authorList>
    </citation>
    <scope>NUCLEOTIDE SEQUENCE</scope>
    <source>
        <strain evidence="3">CBS 122681</strain>
    </source>
</reference>
<evidence type="ECO:0000256" key="1">
    <source>
        <dbReference type="SAM" id="MobiDB-lite"/>
    </source>
</evidence>
<keyword evidence="4" id="KW-1185">Reference proteome</keyword>
<evidence type="ECO:0000313" key="4">
    <source>
        <dbReference type="Proteomes" id="UP000799324"/>
    </source>
</evidence>
<dbReference type="InterPro" id="IPR036779">
    <property type="entry name" value="LysM_dom_sf"/>
</dbReference>
<protein>
    <recommendedName>
        <fullName evidence="5">Carbohydrate-binding module family 50 protein</fullName>
    </recommendedName>
</protein>
<dbReference type="AlphaFoldDB" id="A0A6A6TPC8"/>
<dbReference type="EMBL" id="MU004291">
    <property type="protein sequence ID" value="KAF2661919.1"/>
    <property type="molecule type" value="Genomic_DNA"/>
</dbReference>
<organism evidence="3 4">
    <name type="scientific">Lophiostoma macrostomum CBS 122681</name>
    <dbReference type="NCBI Taxonomy" id="1314788"/>
    <lineage>
        <taxon>Eukaryota</taxon>
        <taxon>Fungi</taxon>
        <taxon>Dikarya</taxon>
        <taxon>Ascomycota</taxon>
        <taxon>Pezizomycotina</taxon>
        <taxon>Dothideomycetes</taxon>
        <taxon>Pleosporomycetidae</taxon>
        <taxon>Pleosporales</taxon>
        <taxon>Lophiostomataceae</taxon>
        <taxon>Lophiostoma</taxon>
    </lineage>
</organism>
<feature type="region of interest" description="Disordered" evidence="1">
    <location>
        <begin position="240"/>
        <end position="288"/>
    </location>
</feature>